<reference evidence="1" key="1">
    <citation type="submission" date="2015-05" db="EMBL/GenBank/DDBJ databases">
        <title>Permanent draft genome of Rhodopirellula islandicus K833.</title>
        <authorList>
            <person name="Kizina J."/>
            <person name="Richter M."/>
            <person name="Glockner F.O."/>
            <person name="Harder J."/>
        </authorList>
    </citation>
    <scope>NUCLEOTIDE SEQUENCE [LARGE SCALE GENOMIC DNA]</scope>
    <source>
        <strain evidence="1">K833</strain>
    </source>
</reference>
<accession>A0A0J1B8B3</accession>
<organism evidence="1 2">
    <name type="scientific">Rhodopirellula islandica</name>
    <dbReference type="NCBI Taxonomy" id="595434"/>
    <lineage>
        <taxon>Bacteria</taxon>
        <taxon>Pseudomonadati</taxon>
        <taxon>Planctomycetota</taxon>
        <taxon>Planctomycetia</taxon>
        <taxon>Pirellulales</taxon>
        <taxon>Pirellulaceae</taxon>
        <taxon>Rhodopirellula</taxon>
    </lineage>
</organism>
<dbReference type="Proteomes" id="UP000036367">
    <property type="component" value="Unassembled WGS sequence"/>
</dbReference>
<dbReference type="EMBL" id="LECT01000042">
    <property type="protein sequence ID" value="KLU02957.1"/>
    <property type="molecule type" value="Genomic_DNA"/>
</dbReference>
<evidence type="ECO:0000313" key="1">
    <source>
        <dbReference type="EMBL" id="KLU02957.1"/>
    </source>
</evidence>
<name>A0A0J1B8B3_RHOIS</name>
<proteinExistence type="predicted"/>
<evidence type="ECO:0000313" key="2">
    <source>
        <dbReference type="Proteomes" id="UP000036367"/>
    </source>
</evidence>
<dbReference type="PATRIC" id="fig|595434.4.peg.4675"/>
<dbReference type="STRING" id="595434.RISK_004927"/>
<keyword evidence="2" id="KW-1185">Reference proteome</keyword>
<comment type="caution">
    <text evidence="1">The sequence shown here is derived from an EMBL/GenBank/DDBJ whole genome shotgun (WGS) entry which is preliminary data.</text>
</comment>
<sequence length="37" mass="4037">MKCSFAFVLSRDAALATDYESPAEVDFDRLGSHSVSN</sequence>
<protein>
    <submittedName>
        <fullName evidence="1">Uncharacterized protein</fullName>
    </submittedName>
</protein>
<dbReference type="AlphaFoldDB" id="A0A0J1B8B3"/>
<gene>
    <name evidence="1" type="ORF">RISK_004927</name>
</gene>